<comment type="caution">
    <text evidence="5">The sequence shown here is derived from an EMBL/GenBank/DDBJ whole genome shotgun (WGS) entry which is preliminary data.</text>
</comment>
<dbReference type="AlphaFoldDB" id="A0A2W5R3C2"/>
<protein>
    <submittedName>
        <fullName evidence="5">Modulator protein</fullName>
    </submittedName>
</protein>
<proteinExistence type="inferred from homology"/>
<dbReference type="SUPFAM" id="SSF111283">
    <property type="entry name" value="Putative modulator of DNA gyrase, PmbA/TldD"/>
    <property type="match status" value="1"/>
</dbReference>
<dbReference type="PANTHER" id="PTHR43421:SF1">
    <property type="entry name" value="METALLOPROTEASE PMBA"/>
    <property type="match status" value="1"/>
</dbReference>
<dbReference type="InterPro" id="IPR035068">
    <property type="entry name" value="TldD/PmbA_N"/>
</dbReference>
<dbReference type="GO" id="GO:0008237">
    <property type="term" value="F:metallopeptidase activity"/>
    <property type="evidence" value="ECO:0007669"/>
    <property type="project" value="InterPro"/>
</dbReference>
<evidence type="ECO:0000313" key="5">
    <source>
        <dbReference type="EMBL" id="PZQ61753.1"/>
    </source>
</evidence>
<accession>A0A2W5R3C2</accession>
<dbReference type="PANTHER" id="PTHR43421">
    <property type="entry name" value="METALLOPROTEASE PMBA"/>
    <property type="match status" value="1"/>
</dbReference>
<dbReference type="InterPro" id="IPR036059">
    <property type="entry name" value="TldD/PmbA_sf"/>
</dbReference>
<dbReference type="Pfam" id="PF01523">
    <property type="entry name" value="PmbA_TldD_1st"/>
    <property type="match status" value="1"/>
</dbReference>
<gene>
    <name evidence="5" type="ORF">DI544_03755</name>
</gene>
<dbReference type="Proteomes" id="UP000249229">
    <property type="component" value="Unassembled WGS sequence"/>
</dbReference>
<dbReference type="InterPro" id="IPR045570">
    <property type="entry name" value="Metalloprtase-TldD/E_cen_dom"/>
</dbReference>
<dbReference type="Gene3D" id="3.30.2290.10">
    <property type="entry name" value="PmbA/TldD superfamily"/>
    <property type="match status" value="1"/>
</dbReference>
<evidence type="ECO:0000313" key="6">
    <source>
        <dbReference type="Proteomes" id="UP000249229"/>
    </source>
</evidence>
<evidence type="ECO:0000259" key="4">
    <source>
        <dbReference type="Pfam" id="PF19290"/>
    </source>
</evidence>
<sequence length="448" mass="46039">MLTPEQAQDRAHDIVRRAVAAGADAADAVFAASASTEVSVRLGKLEDVGRSEDEDLGLRVFVGRRSASVSTSDLSPAAMDALVERAVAMAREAPEDRWAGLAPAERLMHGAAPLLDLADTADVSPEQLRDAALRAEDAARAVDGVSNSEGAGASASRSVWALATSHGFTGGHATTGYSLSASVIAGEGGAMQRDYAFHSARHHAHLDPAEAIGQLAGERAVARLGAGVASSGAMPVVFDPRVGASLLGHLGGAISGTAITRRTSFLLDALGSEVFAPGVTIRDDPHRPRGLRSRPFDGEGLPVSPVAIVENGMLETWLLDSASARQLGLEPTGHAARGIAGAPGVSTSNLYMEPGRMPVATLIADIAEGVYVTELIGQGVNPVTGDYSRGAAGFAIRGGEIAEPVAGFTIAGNLTRMYRALTPANDLVFRHGVNVPTLRIDGMTIAGG</sequence>
<dbReference type="GO" id="GO:0005829">
    <property type="term" value="C:cytosol"/>
    <property type="evidence" value="ECO:0007669"/>
    <property type="project" value="TreeGrafter"/>
</dbReference>
<dbReference type="InterPro" id="IPR045569">
    <property type="entry name" value="Metalloprtase-TldD/E_C"/>
</dbReference>
<organism evidence="5 6">
    <name type="scientific">Sphingomonas taxi</name>
    <dbReference type="NCBI Taxonomy" id="1549858"/>
    <lineage>
        <taxon>Bacteria</taxon>
        <taxon>Pseudomonadati</taxon>
        <taxon>Pseudomonadota</taxon>
        <taxon>Alphaproteobacteria</taxon>
        <taxon>Sphingomonadales</taxon>
        <taxon>Sphingomonadaceae</taxon>
        <taxon>Sphingomonas</taxon>
    </lineage>
</organism>
<comment type="similarity">
    <text evidence="1">Belongs to the peptidase U62 family.</text>
</comment>
<reference evidence="5 6" key="1">
    <citation type="submission" date="2017-08" db="EMBL/GenBank/DDBJ databases">
        <title>Infants hospitalized years apart are colonized by the same room-sourced microbial strains.</title>
        <authorList>
            <person name="Brooks B."/>
            <person name="Olm M.R."/>
            <person name="Firek B.A."/>
            <person name="Baker R."/>
            <person name="Thomas B.C."/>
            <person name="Morowitz M.J."/>
            <person name="Banfield J.F."/>
        </authorList>
    </citation>
    <scope>NUCLEOTIDE SEQUENCE [LARGE SCALE GENOMIC DNA]</scope>
    <source>
        <strain evidence="5">S2_005_001_R1_22</strain>
    </source>
</reference>
<dbReference type="InterPro" id="IPR047657">
    <property type="entry name" value="PmbA"/>
</dbReference>
<evidence type="ECO:0000259" key="2">
    <source>
        <dbReference type="Pfam" id="PF01523"/>
    </source>
</evidence>
<feature type="domain" description="Metalloprotease TldD/E N-terminal" evidence="2">
    <location>
        <begin position="26"/>
        <end position="90"/>
    </location>
</feature>
<dbReference type="Pfam" id="PF19289">
    <property type="entry name" value="PmbA_TldD_3rd"/>
    <property type="match status" value="1"/>
</dbReference>
<dbReference type="GO" id="GO:0006508">
    <property type="term" value="P:proteolysis"/>
    <property type="evidence" value="ECO:0007669"/>
    <property type="project" value="InterPro"/>
</dbReference>
<name>A0A2W5R3C2_9SPHN</name>
<dbReference type="EMBL" id="QFQI01000002">
    <property type="protein sequence ID" value="PZQ61753.1"/>
    <property type="molecule type" value="Genomic_DNA"/>
</dbReference>
<evidence type="ECO:0000256" key="1">
    <source>
        <dbReference type="ARBA" id="ARBA00005836"/>
    </source>
</evidence>
<evidence type="ECO:0000259" key="3">
    <source>
        <dbReference type="Pfam" id="PF19289"/>
    </source>
</evidence>
<feature type="domain" description="Metalloprotease TldD/E C-terminal" evidence="3">
    <location>
        <begin position="231"/>
        <end position="447"/>
    </location>
</feature>
<dbReference type="Pfam" id="PF19290">
    <property type="entry name" value="PmbA_TldD_2nd"/>
    <property type="match status" value="1"/>
</dbReference>
<dbReference type="InterPro" id="IPR002510">
    <property type="entry name" value="Metalloprtase-TldD/E_N"/>
</dbReference>
<feature type="domain" description="Metalloprotease TldD/E central" evidence="4">
    <location>
        <begin position="121"/>
        <end position="224"/>
    </location>
</feature>